<dbReference type="InterPro" id="IPR002293">
    <property type="entry name" value="AA/rel_permease1"/>
</dbReference>
<dbReference type="Proteomes" id="UP000192578">
    <property type="component" value="Unassembled WGS sequence"/>
</dbReference>
<comment type="subcellular location">
    <subcellularLocation>
        <location evidence="1">Membrane</location>
        <topology evidence="1">Multi-pass membrane protein</topology>
    </subcellularLocation>
</comment>
<reference evidence="7" key="1">
    <citation type="submission" date="2017-01" db="EMBL/GenBank/DDBJ databases">
        <title>Comparative genomics of anhydrobiosis in the tardigrade Hypsibius dujardini.</title>
        <authorList>
            <person name="Yoshida Y."/>
            <person name="Koutsovoulos G."/>
            <person name="Laetsch D."/>
            <person name="Stevens L."/>
            <person name="Kumar S."/>
            <person name="Horikawa D."/>
            <person name="Ishino K."/>
            <person name="Komine S."/>
            <person name="Tomita M."/>
            <person name="Blaxter M."/>
            <person name="Arakawa K."/>
        </authorList>
    </citation>
    <scope>NUCLEOTIDE SEQUENCE [LARGE SCALE GENOMIC DNA]</scope>
    <source>
        <strain evidence="7">Z151</strain>
    </source>
</reference>
<feature type="transmembrane region" description="Helical" evidence="5">
    <location>
        <begin position="174"/>
        <end position="194"/>
    </location>
</feature>
<protein>
    <submittedName>
        <fullName evidence="6">B(0,+)-type amino acid transporter 1</fullName>
    </submittedName>
</protein>
<dbReference type="AlphaFoldDB" id="A0A9X6RLD6"/>
<dbReference type="GO" id="GO:0016020">
    <property type="term" value="C:membrane"/>
    <property type="evidence" value="ECO:0007669"/>
    <property type="project" value="UniProtKB-SubCell"/>
</dbReference>
<dbReference type="EMBL" id="MTYJ01000250">
    <property type="protein sequence ID" value="OWA52069.1"/>
    <property type="molecule type" value="Genomic_DNA"/>
</dbReference>
<dbReference type="OrthoDB" id="5982228at2759"/>
<evidence type="ECO:0000256" key="2">
    <source>
        <dbReference type="ARBA" id="ARBA00022692"/>
    </source>
</evidence>
<evidence type="ECO:0000313" key="7">
    <source>
        <dbReference type="Proteomes" id="UP000192578"/>
    </source>
</evidence>
<keyword evidence="4 5" id="KW-0472">Membrane</keyword>
<evidence type="ECO:0000256" key="4">
    <source>
        <dbReference type="ARBA" id="ARBA00023136"/>
    </source>
</evidence>
<dbReference type="InterPro" id="IPR050598">
    <property type="entry name" value="AminoAcid_Transporter"/>
</dbReference>
<accession>A0A9X6RLD6</accession>
<keyword evidence="3 5" id="KW-1133">Transmembrane helix</keyword>
<feature type="transmembrane region" description="Helical" evidence="5">
    <location>
        <begin position="12"/>
        <end position="35"/>
    </location>
</feature>
<evidence type="ECO:0000256" key="3">
    <source>
        <dbReference type="ARBA" id="ARBA00022989"/>
    </source>
</evidence>
<evidence type="ECO:0000256" key="1">
    <source>
        <dbReference type="ARBA" id="ARBA00004141"/>
    </source>
</evidence>
<evidence type="ECO:0000313" key="6">
    <source>
        <dbReference type="EMBL" id="OWA52069.1"/>
    </source>
</evidence>
<keyword evidence="7" id="KW-1185">Reference proteome</keyword>
<sequence length="244" mass="26564">MALYILANMAYLSVMTAAEILVLDAVAVTFGLRVLGVMSWIMPASVACSTFGAANGSTFGNARVAFVAAREGHLMDFLSFVSVRWRTPLPASFTQGIIALAMIAAGNISSLIDVFSFTAWIFYGLAFASVLIMRRTKRNLVRSYTVPIVFPIFMLLVSIGLVIIPIVQDARLEYLYAGLFILSGLIFYVPLVYYRKTPKFMRGLTLFIQRTFGVAPSSVDPDTSETAIKLSQLTEAAAAGSLKL</sequence>
<gene>
    <name evidence="6" type="ORF">BV898_16532</name>
</gene>
<feature type="transmembrane region" description="Helical" evidence="5">
    <location>
        <begin position="114"/>
        <end position="132"/>
    </location>
</feature>
<proteinExistence type="predicted"/>
<evidence type="ECO:0000256" key="5">
    <source>
        <dbReference type="SAM" id="Phobius"/>
    </source>
</evidence>
<dbReference type="GO" id="GO:0015179">
    <property type="term" value="F:L-amino acid transmembrane transporter activity"/>
    <property type="evidence" value="ECO:0007669"/>
    <property type="project" value="TreeGrafter"/>
</dbReference>
<organism evidence="6 7">
    <name type="scientific">Hypsibius exemplaris</name>
    <name type="common">Freshwater tardigrade</name>
    <dbReference type="NCBI Taxonomy" id="2072580"/>
    <lineage>
        <taxon>Eukaryota</taxon>
        <taxon>Metazoa</taxon>
        <taxon>Ecdysozoa</taxon>
        <taxon>Tardigrada</taxon>
        <taxon>Eutardigrada</taxon>
        <taxon>Parachela</taxon>
        <taxon>Hypsibioidea</taxon>
        <taxon>Hypsibiidae</taxon>
        <taxon>Hypsibius</taxon>
    </lineage>
</organism>
<feature type="transmembrane region" description="Helical" evidence="5">
    <location>
        <begin position="144"/>
        <end position="168"/>
    </location>
</feature>
<keyword evidence="2 5" id="KW-0812">Transmembrane</keyword>
<dbReference type="Pfam" id="PF13520">
    <property type="entry name" value="AA_permease_2"/>
    <property type="match status" value="1"/>
</dbReference>
<name>A0A9X6RLD6_HYPEX</name>
<dbReference type="PANTHER" id="PTHR11785:SF514">
    <property type="entry name" value="B(0,+)-TYPE AMINO ACID TRANSPORTER 1-LIKE PROTEIN"/>
    <property type="match status" value="1"/>
</dbReference>
<dbReference type="Gene3D" id="1.20.1740.10">
    <property type="entry name" value="Amino acid/polyamine transporter I"/>
    <property type="match status" value="1"/>
</dbReference>
<dbReference type="PANTHER" id="PTHR11785">
    <property type="entry name" value="AMINO ACID TRANSPORTER"/>
    <property type="match status" value="1"/>
</dbReference>
<comment type="caution">
    <text evidence="6">The sequence shown here is derived from an EMBL/GenBank/DDBJ whole genome shotgun (WGS) entry which is preliminary data.</text>
</comment>